<evidence type="ECO:0000256" key="10">
    <source>
        <dbReference type="SAM" id="Phobius"/>
    </source>
</evidence>
<dbReference type="GO" id="GO:0005774">
    <property type="term" value="C:vacuolar membrane"/>
    <property type="evidence" value="ECO:0007669"/>
    <property type="project" value="UniProtKB-SubCell"/>
</dbReference>
<keyword evidence="13" id="KW-1185">Reference proteome</keyword>
<dbReference type="Pfam" id="PF01490">
    <property type="entry name" value="Aa_trans"/>
    <property type="match status" value="1"/>
</dbReference>
<comment type="similarity">
    <text evidence="2">Belongs to the amino acid/polyamine transporter 2 family.</text>
</comment>
<organism evidence="12 13">
    <name type="scientific">Stephanodiscus triporus</name>
    <dbReference type="NCBI Taxonomy" id="2934178"/>
    <lineage>
        <taxon>Eukaryota</taxon>
        <taxon>Sar</taxon>
        <taxon>Stramenopiles</taxon>
        <taxon>Ochrophyta</taxon>
        <taxon>Bacillariophyta</taxon>
        <taxon>Coscinodiscophyceae</taxon>
        <taxon>Thalassiosirophycidae</taxon>
        <taxon>Stephanodiscales</taxon>
        <taxon>Stephanodiscaceae</taxon>
        <taxon>Stephanodiscus</taxon>
    </lineage>
</organism>
<evidence type="ECO:0000313" key="13">
    <source>
        <dbReference type="Proteomes" id="UP001530315"/>
    </source>
</evidence>
<dbReference type="GO" id="GO:0006865">
    <property type="term" value="P:amino acid transport"/>
    <property type="evidence" value="ECO:0007669"/>
    <property type="project" value="UniProtKB-KW"/>
</dbReference>
<evidence type="ECO:0000256" key="7">
    <source>
        <dbReference type="ARBA" id="ARBA00022989"/>
    </source>
</evidence>
<gene>
    <name evidence="12" type="ORF">ACHAW5_006949</name>
</gene>
<keyword evidence="6" id="KW-0029">Amino-acid transport</keyword>
<feature type="transmembrane region" description="Helical" evidence="10">
    <location>
        <begin position="48"/>
        <end position="67"/>
    </location>
</feature>
<evidence type="ECO:0000256" key="9">
    <source>
        <dbReference type="SAM" id="MobiDB-lite"/>
    </source>
</evidence>
<keyword evidence="7 10" id="KW-1133">Transmembrane helix</keyword>
<name>A0ABD3MV23_9STRA</name>
<feature type="domain" description="Amino acid transporter transmembrane" evidence="11">
    <location>
        <begin position="42"/>
        <end position="492"/>
    </location>
</feature>
<keyword evidence="4" id="KW-0926">Vacuole</keyword>
<dbReference type="Proteomes" id="UP001530315">
    <property type="component" value="Unassembled WGS sequence"/>
</dbReference>
<dbReference type="AlphaFoldDB" id="A0ABD3MV23"/>
<proteinExistence type="inferred from homology"/>
<dbReference type="EMBL" id="JALLAZ020001724">
    <property type="protein sequence ID" value="KAL3766691.1"/>
    <property type="molecule type" value="Genomic_DNA"/>
</dbReference>
<evidence type="ECO:0000256" key="4">
    <source>
        <dbReference type="ARBA" id="ARBA00022554"/>
    </source>
</evidence>
<evidence type="ECO:0000256" key="3">
    <source>
        <dbReference type="ARBA" id="ARBA00022448"/>
    </source>
</evidence>
<reference evidence="12 13" key="1">
    <citation type="submission" date="2024-10" db="EMBL/GenBank/DDBJ databases">
        <title>Updated reference genomes for cyclostephanoid diatoms.</title>
        <authorList>
            <person name="Roberts W.R."/>
            <person name="Alverson A.J."/>
        </authorList>
    </citation>
    <scope>NUCLEOTIDE SEQUENCE [LARGE SCALE GENOMIC DNA]</scope>
    <source>
        <strain evidence="12 13">AJA276-08</strain>
    </source>
</reference>
<feature type="transmembrane region" description="Helical" evidence="10">
    <location>
        <begin position="415"/>
        <end position="434"/>
    </location>
</feature>
<feature type="transmembrane region" description="Helical" evidence="10">
    <location>
        <begin position="251"/>
        <end position="269"/>
    </location>
</feature>
<accession>A0ABD3MV23</accession>
<dbReference type="PANTHER" id="PTHR22950">
    <property type="entry name" value="AMINO ACID TRANSPORTER"/>
    <property type="match status" value="1"/>
</dbReference>
<evidence type="ECO:0000256" key="5">
    <source>
        <dbReference type="ARBA" id="ARBA00022692"/>
    </source>
</evidence>
<keyword evidence="8 10" id="KW-0472">Membrane</keyword>
<evidence type="ECO:0000256" key="6">
    <source>
        <dbReference type="ARBA" id="ARBA00022970"/>
    </source>
</evidence>
<keyword evidence="3" id="KW-0813">Transport</keyword>
<feature type="transmembrane region" description="Helical" evidence="10">
    <location>
        <begin position="164"/>
        <end position="188"/>
    </location>
</feature>
<dbReference type="InterPro" id="IPR013057">
    <property type="entry name" value="AA_transpt_TM"/>
</dbReference>
<evidence type="ECO:0000256" key="2">
    <source>
        <dbReference type="ARBA" id="ARBA00008066"/>
    </source>
</evidence>
<comment type="subcellular location">
    <subcellularLocation>
        <location evidence="1">Vacuole membrane</location>
        <topology evidence="1">Multi-pass membrane protein</topology>
    </subcellularLocation>
</comment>
<feature type="transmembrane region" description="Helical" evidence="10">
    <location>
        <begin position="440"/>
        <end position="462"/>
    </location>
</feature>
<evidence type="ECO:0000259" key="11">
    <source>
        <dbReference type="Pfam" id="PF01490"/>
    </source>
</evidence>
<comment type="caution">
    <text evidence="12">The sequence shown here is derived from an EMBL/GenBank/DDBJ whole genome shotgun (WGS) entry which is preliminary data.</text>
</comment>
<feature type="transmembrane region" description="Helical" evidence="10">
    <location>
        <begin position="115"/>
        <end position="139"/>
    </location>
</feature>
<evidence type="ECO:0000313" key="12">
    <source>
        <dbReference type="EMBL" id="KAL3766691.1"/>
    </source>
</evidence>
<keyword evidence="5 10" id="KW-0812">Transmembrane</keyword>
<feature type="transmembrane region" description="Helical" evidence="10">
    <location>
        <begin position="200"/>
        <end position="221"/>
    </location>
</feature>
<evidence type="ECO:0000256" key="1">
    <source>
        <dbReference type="ARBA" id="ARBA00004128"/>
    </source>
</evidence>
<feature type="transmembrane region" description="Helical" evidence="10">
    <location>
        <begin position="73"/>
        <end position="94"/>
    </location>
</feature>
<feature type="transmembrane region" description="Helical" evidence="10">
    <location>
        <begin position="281"/>
        <end position="303"/>
    </location>
</feature>
<dbReference type="PANTHER" id="PTHR22950:SF678">
    <property type="entry name" value="VACUOLAR AMINO ACID TRANSPORTER 5-RELATED"/>
    <property type="match status" value="1"/>
</dbReference>
<protein>
    <recommendedName>
        <fullName evidence="11">Amino acid transporter transmembrane domain-containing protein</fullName>
    </recommendedName>
</protein>
<feature type="transmembrane region" description="Helical" evidence="10">
    <location>
        <begin position="474"/>
        <end position="494"/>
    </location>
</feature>
<sequence>MAISMRRFLGKESSEIYGSVEKYGGTALPSNADATDVKMRKGSSIASGVVNLSNTIVGSGMLGLPGAFGGSGWLSGIILLVLSAAFSAHGLVLLSKAACLTRKPSSFYSLALASVPRYTMLIDAAVALKCFGVATGYLITISDSMVNSLHHMIITGDPEKDETFIISLILSRHFWVVGAMVSVLPFCFYRTLDELKRASALALVFVFMLVGMIIAYANGIADPCMGNDNSEETCKGDIEPFTNIPSTLSRLPIFVFAFTCHQNIFPIVNEMELPSQRRLNIVICCSIGFALVIFSTVAIEGYLTYGSLVRGDILLNYPENRQVTFLRICIAFMLALHYPLQLDPARRCIYSLVKVIIKKKVVASIPKAISERRVEEESLVKAEREPDDDSLQDEIAHTNQVDDDNDSKGTPDDGLFYIITSVFLLLSFISAIIVNDLGVVLALVGATGSTLVSYALPGLIYVKIYSHKDMSLAMAYIQLFLGIVVMPLSLYFILTNKVSH</sequence>
<feature type="transmembrane region" description="Helical" evidence="10">
    <location>
        <begin position="323"/>
        <end position="340"/>
    </location>
</feature>
<evidence type="ECO:0000256" key="8">
    <source>
        <dbReference type="ARBA" id="ARBA00023136"/>
    </source>
</evidence>
<feature type="region of interest" description="Disordered" evidence="9">
    <location>
        <begin position="379"/>
        <end position="407"/>
    </location>
</feature>